<feature type="region of interest" description="Disordered" evidence="1">
    <location>
        <begin position="750"/>
        <end position="801"/>
    </location>
</feature>
<dbReference type="GeneID" id="7843531"/>
<feature type="compositionally biased region" description="Low complexity" evidence="1">
    <location>
        <begin position="763"/>
        <end position="773"/>
    </location>
</feature>
<feature type="region of interest" description="Disordered" evidence="1">
    <location>
        <begin position="376"/>
        <end position="395"/>
    </location>
</feature>
<dbReference type="EMBL" id="GG662798">
    <property type="protein sequence ID" value="EAR90419.2"/>
    <property type="molecule type" value="Genomic_DNA"/>
</dbReference>
<proteinExistence type="predicted"/>
<dbReference type="RefSeq" id="XP_001010664.2">
    <property type="nucleotide sequence ID" value="XM_001010664.2"/>
</dbReference>
<feature type="compositionally biased region" description="Basic and acidic residues" evidence="1">
    <location>
        <begin position="791"/>
        <end position="801"/>
    </location>
</feature>
<dbReference type="Proteomes" id="UP000009168">
    <property type="component" value="Unassembled WGS sequence"/>
</dbReference>
<feature type="compositionally biased region" description="Basic and acidic residues" evidence="1">
    <location>
        <begin position="724"/>
        <end position="740"/>
    </location>
</feature>
<evidence type="ECO:0000313" key="3">
    <source>
        <dbReference type="Proteomes" id="UP000009168"/>
    </source>
</evidence>
<protein>
    <submittedName>
        <fullName evidence="2">Uncharacterized protein</fullName>
    </submittedName>
</protein>
<gene>
    <name evidence="2" type="ORF">TTHERM_00112690</name>
</gene>
<name>Q22ZA2_TETTS</name>
<dbReference type="InParanoid" id="Q22ZA2"/>
<dbReference type="OrthoDB" id="284828at2759"/>
<evidence type="ECO:0000256" key="1">
    <source>
        <dbReference type="SAM" id="MobiDB-lite"/>
    </source>
</evidence>
<feature type="region of interest" description="Disordered" evidence="1">
    <location>
        <begin position="724"/>
        <end position="743"/>
    </location>
</feature>
<dbReference type="HOGENOM" id="CLU_339358_0_0_1"/>
<dbReference type="KEGG" id="tet:TTHERM_00112690"/>
<sequence>MPENDIFPNGLVFEKMFHYIWTQSDMFEQKLNVNLPQTVIFKNSLPIFWYFTDKNGQIKKKKTEKHTPENIYEVFTKKIPKCGVVAQLLYPTTCENEFNPRTNINPKGQISGLHYIDSTTEAKIRYLTEEDLAKFLNGEMQISSGVLQQFIEPATLHNDSIQVVYTPRVVLMNKRVNTKNLYNQNVDIYERCCTFDGPDYFSQNLQMSGPISKEMTEQVDRIMGHLETISYGLFNILKIHLYFKIDANRKIWFLWAGGVSMHNISDKSNSQKPQQVISQPEIQIPDIHQSVSIKRKPIQLQKELFCLKCNKKGRSVDFFELKFSDLLNEYDNTETQKITAQNPYNQNKVFGKNQREDMLGQTLTNTFMEFKQMNQTGNYSSSKKNHEEQLKKQAEKHTVYKNKEIPSFFTLLFPKLDTENFSQISQTFYFKNQKIMVCRECYLEFSSLYQKQIETFKQQNSDYSSTATSFSDKRSTNRSNSYMKFQNIQSEQKKINQEFQKKLRSLSEDKLKSNEKIQKLFKLAKLGKAEDQIEQENKKSNLSLNENQKDKSDYCNLDTSNSGYNFDDKSHNTAQFFKNDEPSSTMKTIQKQNENTIQETLKLINEIYSNKNIMNTNQKLQNRPKPYQTYKYNQIDTAKLKQKIQSAISLKSDIFNKQKTTNLTEQTTNHTEPNLTNEELKTQKTDFSAITQKKEQIPQKDISKIIATNPYKFSYYEVLKKQELSPKNVQESKTDSEPLKPRIIVRSKRAHSQINFLPKDTPSKQPSNQSSQKRLLRTTSSSIQRFPVKMISERHSENSNI</sequence>
<dbReference type="AlphaFoldDB" id="Q22ZA2"/>
<accession>Q22ZA2</accession>
<organism evidence="2 3">
    <name type="scientific">Tetrahymena thermophila (strain SB210)</name>
    <dbReference type="NCBI Taxonomy" id="312017"/>
    <lineage>
        <taxon>Eukaryota</taxon>
        <taxon>Sar</taxon>
        <taxon>Alveolata</taxon>
        <taxon>Ciliophora</taxon>
        <taxon>Intramacronucleata</taxon>
        <taxon>Oligohymenophorea</taxon>
        <taxon>Hymenostomatida</taxon>
        <taxon>Tetrahymenina</taxon>
        <taxon>Tetrahymenidae</taxon>
        <taxon>Tetrahymena</taxon>
    </lineage>
</organism>
<reference evidence="3" key="1">
    <citation type="journal article" date="2006" name="PLoS Biol.">
        <title>Macronuclear genome sequence of the ciliate Tetrahymena thermophila, a model eukaryote.</title>
        <authorList>
            <person name="Eisen J.A."/>
            <person name="Coyne R.S."/>
            <person name="Wu M."/>
            <person name="Wu D."/>
            <person name="Thiagarajan M."/>
            <person name="Wortman J.R."/>
            <person name="Badger J.H."/>
            <person name="Ren Q."/>
            <person name="Amedeo P."/>
            <person name="Jones K.M."/>
            <person name="Tallon L.J."/>
            <person name="Delcher A.L."/>
            <person name="Salzberg S.L."/>
            <person name="Silva J.C."/>
            <person name="Haas B.J."/>
            <person name="Majoros W.H."/>
            <person name="Farzad M."/>
            <person name="Carlton J.M."/>
            <person name="Smith R.K. Jr."/>
            <person name="Garg J."/>
            <person name="Pearlman R.E."/>
            <person name="Karrer K.M."/>
            <person name="Sun L."/>
            <person name="Manning G."/>
            <person name="Elde N.C."/>
            <person name="Turkewitz A.P."/>
            <person name="Asai D.J."/>
            <person name="Wilkes D.E."/>
            <person name="Wang Y."/>
            <person name="Cai H."/>
            <person name="Collins K."/>
            <person name="Stewart B.A."/>
            <person name="Lee S.R."/>
            <person name="Wilamowska K."/>
            <person name="Weinberg Z."/>
            <person name="Ruzzo W.L."/>
            <person name="Wloga D."/>
            <person name="Gaertig J."/>
            <person name="Frankel J."/>
            <person name="Tsao C.-C."/>
            <person name="Gorovsky M.A."/>
            <person name="Keeling P.J."/>
            <person name="Waller R.F."/>
            <person name="Patron N.J."/>
            <person name="Cherry J.M."/>
            <person name="Stover N.A."/>
            <person name="Krieger C.J."/>
            <person name="del Toro C."/>
            <person name="Ryder H.F."/>
            <person name="Williamson S.C."/>
            <person name="Barbeau R.A."/>
            <person name="Hamilton E.P."/>
            <person name="Orias E."/>
        </authorList>
    </citation>
    <scope>NUCLEOTIDE SEQUENCE [LARGE SCALE GENOMIC DNA]</scope>
    <source>
        <strain evidence="3">SB210</strain>
    </source>
</reference>
<evidence type="ECO:0000313" key="2">
    <source>
        <dbReference type="EMBL" id="EAR90419.2"/>
    </source>
</evidence>
<feature type="compositionally biased region" description="Basic and acidic residues" evidence="1">
    <location>
        <begin position="384"/>
        <end position="395"/>
    </location>
</feature>
<dbReference type="eggNOG" id="ENOG502QWT8">
    <property type="taxonomic scope" value="Eukaryota"/>
</dbReference>
<keyword evidence="3" id="KW-1185">Reference proteome</keyword>